<protein>
    <submittedName>
        <fullName evidence="1">Uncharacterized protein</fullName>
    </submittedName>
</protein>
<keyword evidence="2" id="KW-1185">Reference proteome</keyword>
<name>A0ABR5SD57_9BACT</name>
<proteinExistence type="predicted"/>
<evidence type="ECO:0000313" key="2">
    <source>
        <dbReference type="Proteomes" id="UP000060487"/>
    </source>
</evidence>
<dbReference type="EMBL" id="LNQR01000119">
    <property type="protein sequence ID" value="KWT78167.1"/>
    <property type="molecule type" value="Genomic_DNA"/>
</dbReference>
<gene>
    <name evidence="1" type="ORF">ASN18_2981</name>
</gene>
<accession>A0ABR5SD57</accession>
<organism evidence="1 2">
    <name type="scientific">Candidatus Magnetominusculus xianensis</name>
    <dbReference type="NCBI Taxonomy" id="1748249"/>
    <lineage>
        <taxon>Bacteria</taxon>
        <taxon>Pseudomonadati</taxon>
        <taxon>Nitrospirota</taxon>
        <taxon>Nitrospiria</taxon>
        <taxon>Nitrospirales</taxon>
        <taxon>Nitrospiraceae</taxon>
        <taxon>Candidatus Magnetominusculus</taxon>
    </lineage>
</organism>
<comment type="caution">
    <text evidence="1">The sequence shown here is derived from an EMBL/GenBank/DDBJ whole genome shotgun (WGS) entry which is preliminary data.</text>
</comment>
<dbReference type="Proteomes" id="UP000060487">
    <property type="component" value="Unassembled WGS sequence"/>
</dbReference>
<sequence length="49" mass="5664">MKVYNKERVALRKGAVYFLPSLKKRLCTFVWWLALETSSPVSIGVSRHP</sequence>
<reference evidence="1 2" key="1">
    <citation type="submission" date="2015-11" db="EMBL/GenBank/DDBJ databases">
        <authorList>
            <person name="Lin W."/>
        </authorList>
    </citation>
    <scope>NUCLEOTIDE SEQUENCE [LARGE SCALE GENOMIC DNA]</scope>
    <source>
        <strain evidence="1 2">HCH-1</strain>
    </source>
</reference>
<evidence type="ECO:0000313" key="1">
    <source>
        <dbReference type="EMBL" id="KWT78167.1"/>
    </source>
</evidence>